<feature type="non-terminal residue" evidence="1">
    <location>
        <position position="36"/>
    </location>
</feature>
<evidence type="ECO:0000313" key="2">
    <source>
        <dbReference type="Proteomes" id="UP000694240"/>
    </source>
</evidence>
<gene>
    <name evidence="1" type="ORF">ISN45_Aa03g015910</name>
</gene>
<feature type="non-terminal residue" evidence="1">
    <location>
        <position position="1"/>
    </location>
</feature>
<evidence type="ECO:0000313" key="1">
    <source>
        <dbReference type="EMBL" id="KAG7577302.1"/>
    </source>
</evidence>
<accession>A0A8T2AVQ0</accession>
<proteinExistence type="predicted"/>
<dbReference type="EMBL" id="JAEFBK010000008">
    <property type="protein sequence ID" value="KAG7577302.1"/>
    <property type="molecule type" value="Genomic_DNA"/>
</dbReference>
<reference evidence="1 2" key="1">
    <citation type="submission" date="2020-12" db="EMBL/GenBank/DDBJ databases">
        <title>Concerted genomic and epigenomic changes stabilize Arabidopsis allopolyploids.</title>
        <authorList>
            <person name="Chen Z."/>
        </authorList>
    </citation>
    <scope>NUCLEOTIDE SEQUENCE [LARGE SCALE GENOMIC DNA]</scope>
    <source>
        <strain evidence="1">Allo738</strain>
        <tissue evidence="1">Leaf</tissue>
    </source>
</reference>
<comment type="caution">
    <text evidence="1">The sequence shown here is derived from an EMBL/GenBank/DDBJ whole genome shotgun (WGS) entry which is preliminary data.</text>
</comment>
<organism evidence="1 2">
    <name type="scientific">Arabidopsis thaliana x Arabidopsis arenosa</name>
    <dbReference type="NCBI Taxonomy" id="1240361"/>
    <lineage>
        <taxon>Eukaryota</taxon>
        <taxon>Viridiplantae</taxon>
        <taxon>Streptophyta</taxon>
        <taxon>Embryophyta</taxon>
        <taxon>Tracheophyta</taxon>
        <taxon>Spermatophyta</taxon>
        <taxon>Magnoliopsida</taxon>
        <taxon>eudicotyledons</taxon>
        <taxon>Gunneridae</taxon>
        <taxon>Pentapetalae</taxon>
        <taxon>rosids</taxon>
        <taxon>malvids</taxon>
        <taxon>Brassicales</taxon>
        <taxon>Brassicaceae</taxon>
        <taxon>Camelineae</taxon>
        <taxon>Arabidopsis</taxon>
    </lineage>
</organism>
<dbReference type="AlphaFoldDB" id="A0A8T2AVQ0"/>
<name>A0A8T2AVQ0_9BRAS</name>
<keyword evidence="2" id="KW-1185">Reference proteome</keyword>
<protein>
    <submittedName>
        <fullName evidence="1">Uncharacterized protein</fullName>
    </submittedName>
</protein>
<dbReference type="Proteomes" id="UP000694240">
    <property type="component" value="Chromosome 8"/>
</dbReference>
<sequence length="36" mass="4182">IIIYMFSSQFHSFSIAHSSYIASSCCLDFFSPLRFQ</sequence>